<dbReference type="AlphaFoldDB" id="A0A813J867"/>
<protein>
    <recommendedName>
        <fullName evidence="2">WW domain-containing protein</fullName>
    </recommendedName>
</protein>
<evidence type="ECO:0000313" key="6">
    <source>
        <dbReference type="Proteomes" id="UP000654075"/>
    </source>
</evidence>
<dbReference type="PROSITE" id="PS50020">
    <property type="entry name" value="WW_DOMAIN_2"/>
    <property type="match status" value="1"/>
</dbReference>
<dbReference type="Proteomes" id="UP000654075">
    <property type="component" value="Unassembled WGS sequence"/>
</dbReference>
<accession>A0A813J867</accession>
<feature type="compositionally biased region" description="Low complexity" evidence="1">
    <location>
        <begin position="444"/>
        <end position="459"/>
    </location>
</feature>
<evidence type="ECO:0000256" key="1">
    <source>
        <dbReference type="SAM" id="MobiDB-lite"/>
    </source>
</evidence>
<dbReference type="EMBL" id="CAJNNV010031501">
    <property type="protein sequence ID" value="CAE8636488.1"/>
    <property type="molecule type" value="Genomic_DNA"/>
</dbReference>
<feature type="region of interest" description="Disordered" evidence="1">
    <location>
        <begin position="344"/>
        <end position="392"/>
    </location>
</feature>
<dbReference type="InterPro" id="IPR036020">
    <property type="entry name" value="WW_dom_sf"/>
</dbReference>
<feature type="domain" description="WW" evidence="2">
    <location>
        <begin position="491"/>
        <end position="525"/>
    </location>
</feature>
<evidence type="ECO:0000313" key="3">
    <source>
        <dbReference type="EMBL" id="CAE8636488.1"/>
    </source>
</evidence>
<sequence length="525" mass="53434">MAQPQAGGKRVGVPCGRIAGTVLSWQGQEGWITPLSHVAHAFSSNNGGRISVKRSDVSAGQALVPGAKVDFLVFSDGSGKLGAEYCRMVPAGTGSKPPTAPASSSQQSSPSGVPAAGGKAKGKGKGKMVVQTILKPKEAAPTSSAQPAAKGQWKWAPAQPATSPAPAIIRSTPKAVPLLRPTQPKAAPPRTALVRPGFVKPVIKPAAGPGPGAAKGKGKGPNSSAAGHFAGKGVGKVPAAAVPVAGKGVLAKTGAAGPGTKLARTHVSALRRKGQVIKWFGQFGWVKLDQPIDHPAASKHNGDLYLHSSDMGGGAKVEIGSEVDFVVYADASGLGAESVRILPKGSGTSSSSSSGAAGVAAGAPGKGTTAGKSSAGGIIGKGSPLVGKGSVGKTVGKSTVKGVHQTISKVMTPTPKATMAARPVPQLTPVQQQLKLQQQKQQELQQAKLKQQLELQKQQRPQPNAQKGGGKKGGTGAQASSSSAAPRQDSTPLPPFWQQHYSDEYDVPYYWNSKTKESAWVRPEK</sequence>
<feature type="region of interest" description="Disordered" evidence="1">
    <location>
        <begin position="206"/>
        <end position="229"/>
    </location>
</feature>
<dbReference type="OMA" id="YSANAMT"/>
<feature type="region of interest" description="Disordered" evidence="1">
    <location>
        <begin position="444"/>
        <end position="499"/>
    </location>
</feature>
<dbReference type="InterPro" id="IPR001202">
    <property type="entry name" value="WW_dom"/>
</dbReference>
<evidence type="ECO:0000313" key="4">
    <source>
        <dbReference type="EMBL" id="CAE8672697.1"/>
    </source>
</evidence>
<dbReference type="SUPFAM" id="SSF50249">
    <property type="entry name" value="Nucleic acid-binding proteins"/>
    <property type="match status" value="1"/>
</dbReference>
<dbReference type="SMART" id="SM00456">
    <property type="entry name" value="WW"/>
    <property type="match status" value="1"/>
</dbReference>
<organism evidence="4 5">
    <name type="scientific">Polarella glacialis</name>
    <name type="common">Dinoflagellate</name>
    <dbReference type="NCBI Taxonomy" id="89957"/>
    <lineage>
        <taxon>Eukaryota</taxon>
        <taxon>Sar</taxon>
        <taxon>Alveolata</taxon>
        <taxon>Dinophyceae</taxon>
        <taxon>Suessiales</taxon>
        <taxon>Suessiaceae</taxon>
        <taxon>Polarella</taxon>
    </lineage>
</organism>
<evidence type="ECO:0000313" key="5">
    <source>
        <dbReference type="Proteomes" id="UP000626109"/>
    </source>
</evidence>
<dbReference type="Gene3D" id="2.20.70.10">
    <property type="match status" value="1"/>
</dbReference>
<dbReference type="Proteomes" id="UP000626109">
    <property type="component" value="Unassembled WGS sequence"/>
</dbReference>
<feature type="compositionally biased region" description="Low complexity" evidence="1">
    <location>
        <begin position="93"/>
        <end position="118"/>
    </location>
</feature>
<gene>
    <name evidence="3" type="ORF">PGLA1383_LOCUS51927</name>
    <name evidence="4" type="ORF">PGLA2088_LOCUS18188</name>
</gene>
<dbReference type="CDD" id="cd00201">
    <property type="entry name" value="WW"/>
    <property type="match status" value="1"/>
</dbReference>
<feature type="compositionally biased region" description="Gly residues" evidence="1">
    <location>
        <begin position="467"/>
        <end position="476"/>
    </location>
</feature>
<name>A0A813J867_POLGL</name>
<dbReference type="SUPFAM" id="SSF51045">
    <property type="entry name" value="WW domain"/>
    <property type="match status" value="1"/>
</dbReference>
<dbReference type="InterPro" id="IPR012340">
    <property type="entry name" value="NA-bd_OB-fold"/>
</dbReference>
<reference evidence="4" key="1">
    <citation type="submission" date="2021-02" db="EMBL/GenBank/DDBJ databases">
        <authorList>
            <person name="Dougan E. K."/>
            <person name="Rhodes N."/>
            <person name="Thang M."/>
            <person name="Chan C."/>
        </authorList>
    </citation>
    <scope>NUCLEOTIDE SEQUENCE</scope>
</reference>
<dbReference type="OrthoDB" id="420351at2759"/>
<feature type="region of interest" description="Disordered" evidence="1">
    <location>
        <begin position="92"/>
        <end position="164"/>
    </location>
</feature>
<dbReference type="EMBL" id="CAJNNW010024477">
    <property type="protein sequence ID" value="CAE8672697.1"/>
    <property type="molecule type" value="Genomic_DNA"/>
</dbReference>
<feature type="region of interest" description="Disordered" evidence="1">
    <location>
        <begin position="406"/>
        <end position="426"/>
    </location>
</feature>
<keyword evidence="6" id="KW-1185">Reference proteome</keyword>
<proteinExistence type="predicted"/>
<dbReference type="Gene3D" id="2.40.50.140">
    <property type="entry name" value="Nucleic acid-binding proteins"/>
    <property type="match status" value="1"/>
</dbReference>
<comment type="caution">
    <text evidence="4">The sequence shown here is derived from an EMBL/GenBank/DDBJ whole genome shotgun (WGS) entry which is preliminary data.</text>
</comment>
<evidence type="ECO:0000259" key="2">
    <source>
        <dbReference type="PROSITE" id="PS50020"/>
    </source>
</evidence>